<organism evidence="1 2">
    <name type="scientific">Papaver nudicaule</name>
    <name type="common">Iceland poppy</name>
    <dbReference type="NCBI Taxonomy" id="74823"/>
    <lineage>
        <taxon>Eukaryota</taxon>
        <taxon>Viridiplantae</taxon>
        <taxon>Streptophyta</taxon>
        <taxon>Embryophyta</taxon>
        <taxon>Tracheophyta</taxon>
        <taxon>Spermatophyta</taxon>
        <taxon>Magnoliopsida</taxon>
        <taxon>Ranunculales</taxon>
        <taxon>Papaveraceae</taxon>
        <taxon>Papaveroideae</taxon>
        <taxon>Papaver</taxon>
    </lineage>
</organism>
<sequence>LYIFFLSSHLDHAQIRKDCIKLKKKYTEFFEDLGVLVEESTRLLVCLIIWRSWGRGVLNLGRRKKAKPPPEMEKIVVYVLRREICCVNWLEVGNNSKVGVLVMKANII</sequence>
<evidence type="ECO:0000313" key="1">
    <source>
        <dbReference type="EMBL" id="MCL7045466.1"/>
    </source>
</evidence>
<evidence type="ECO:0000313" key="2">
    <source>
        <dbReference type="Proteomes" id="UP001177140"/>
    </source>
</evidence>
<dbReference type="EMBL" id="JAJJMA010270108">
    <property type="protein sequence ID" value="MCL7045466.1"/>
    <property type="molecule type" value="Genomic_DNA"/>
</dbReference>
<dbReference type="Proteomes" id="UP001177140">
    <property type="component" value="Unassembled WGS sequence"/>
</dbReference>
<reference evidence="1" key="1">
    <citation type="submission" date="2022-03" db="EMBL/GenBank/DDBJ databases">
        <title>A functionally conserved STORR gene fusion in Papaver species that diverged 16.8 million years ago.</title>
        <authorList>
            <person name="Catania T."/>
        </authorList>
    </citation>
    <scope>NUCLEOTIDE SEQUENCE</scope>
    <source>
        <strain evidence="1">S-191538</strain>
    </source>
</reference>
<accession>A0AA42B030</accession>
<name>A0AA42B030_PAPNU</name>
<gene>
    <name evidence="1" type="ORF">MKW94_027929</name>
</gene>
<protein>
    <submittedName>
        <fullName evidence="1">Uncharacterized protein</fullName>
    </submittedName>
</protein>
<dbReference type="AlphaFoldDB" id="A0AA42B030"/>
<feature type="non-terminal residue" evidence="1">
    <location>
        <position position="1"/>
    </location>
</feature>
<keyword evidence="2" id="KW-1185">Reference proteome</keyword>
<comment type="caution">
    <text evidence="1">The sequence shown here is derived from an EMBL/GenBank/DDBJ whole genome shotgun (WGS) entry which is preliminary data.</text>
</comment>
<proteinExistence type="predicted"/>